<dbReference type="EMBL" id="QKOX01000038">
    <property type="protein sequence ID" value="RWT16796.1"/>
    <property type="molecule type" value="Genomic_DNA"/>
</dbReference>
<evidence type="ECO:0000313" key="3">
    <source>
        <dbReference type="Proteomes" id="UP000288843"/>
    </source>
</evidence>
<dbReference type="RefSeq" id="WP_128320210.1">
    <property type="nucleotide sequence ID" value="NZ_QKOX01000038.1"/>
</dbReference>
<accession>A0A443VFZ4</accession>
<dbReference type="Pfam" id="PF04448">
    <property type="entry name" value="DUF551"/>
    <property type="match status" value="1"/>
</dbReference>
<protein>
    <recommendedName>
        <fullName evidence="1">DUF551 domain-containing protein</fullName>
    </recommendedName>
</protein>
<evidence type="ECO:0000259" key="1">
    <source>
        <dbReference type="Pfam" id="PF04448"/>
    </source>
</evidence>
<sequence>MTITLQAVNELIQSLESAGELSIREQKFLKLAKAYQQLAAENVALKAGASYFSYGSEHNFEWHKTAKEAVEAAEAAIDDYRGDACDGWSEEVDSICWGIIMQSSTKVGERPRNEDDCCDPAIDTVCDYALLPNIPTPATDRIVAGIKADGVEEFAKHCDESIGFVEPEDEEPRLHIKEQPAPVVPPMQHWEELCRQYPDMSIRDAIIRAAWWNHCRAAMLQAGNSPVIPDGYVMVPKEPTEEMLRASYREASVYSATAYRAMLAASQHDTPALNSLQSVDSVAGKWIPVSERMPEDRISVILWDAEIGEVTSGHYSHKTQTFYHCGDAIENEITHWMPPPCAPQEVK</sequence>
<gene>
    <name evidence="2" type="ORF">DN603_25735</name>
</gene>
<evidence type="ECO:0000313" key="2">
    <source>
        <dbReference type="EMBL" id="RWT16796.1"/>
    </source>
</evidence>
<reference evidence="2 3" key="1">
    <citation type="submission" date="2018-06" db="EMBL/GenBank/DDBJ databases">
        <title>Carbapenemase-producing Enterobacteriaceae present in wastewater treatment plant effluent and nearby surface waters in the US.</title>
        <authorList>
            <person name="Mathys D.A."/>
            <person name="Mollenkopf D.F."/>
            <person name="Feicht S.M."/>
            <person name="Adams R.J."/>
            <person name="Albers A.L."/>
            <person name="Stuever D.M."/>
            <person name="Daniels J.B."/>
            <person name="Wittum T.E."/>
        </authorList>
    </citation>
    <scope>NUCLEOTIDE SEQUENCE [LARGE SCALE GENOMIC DNA]</scope>
    <source>
        <strain evidence="2 3">GEO_47_Down_B</strain>
    </source>
</reference>
<organism evidence="2 3">
    <name type="scientific">Raoultella planticola</name>
    <name type="common">Klebsiella planticola</name>
    <dbReference type="NCBI Taxonomy" id="575"/>
    <lineage>
        <taxon>Bacteria</taxon>
        <taxon>Pseudomonadati</taxon>
        <taxon>Pseudomonadota</taxon>
        <taxon>Gammaproteobacteria</taxon>
        <taxon>Enterobacterales</taxon>
        <taxon>Enterobacteriaceae</taxon>
        <taxon>Klebsiella/Raoultella group</taxon>
        <taxon>Raoultella</taxon>
    </lineage>
</organism>
<dbReference type="AlphaFoldDB" id="A0A443VFZ4"/>
<feature type="domain" description="DUF551" evidence="1">
    <location>
        <begin position="285"/>
        <end position="344"/>
    </location>
</feature>
<comment type="caution">
    <text evidence="2">The sequence shown here is derived from an EMBL/GenBank/DDBJ whole genome shotgun (WGS) entry which is preliminary data.</text>
</comment>
<dbReference type="Proteomes" id="UP000288843">
    <property type="component" value="Unassembled WGS sequence"/>
</dbReference>
<proteinExistence type="predicted"/>
<name>A0A443VFZ4_RAOPL</name>
<dbReference type="InterPro" id="IPR007539">
    <property type="entry name" value="DUF551"/>
</dbReference>